<reference evidence="2 3" key="1">
    <citation type="submission" date="2018-05" db="EMBL/GenBank/DDBJ databases">
        <title>Genomic Encyclopedia of Type Strains, Phase IV (KMG-IV): sequencing the most valuable type-strain genomes for metagenomic binning, comparative biology and taxonomic classification.</title>
        <authorList>
            <person name="Goeker M."/>
        </authorList>
    </citation>
    <scope>NUCLEOTIDE SEQUENCE [LARGE SCALE GENOMIC DNA]</scope>
    <source>
        <strain evidence="2 3">DSM 3183</strain>
    </source>
</reference>
<accession>A0A2V3V9M6</accession>
<comment type="caution">
    <text evidence="2">The sequence shown here is derived from an EMBL/GenBank/DDBJ whole genome shotgun (WGS) entry which is preliminary data.</text>
</comment>
<proteinExistence type="predicted"/>
<dbReference type="Pfam" id="PF07238">
    <property type="entry name" value="PilZ"/>
    <property type="match status" value="1"/>
</dbReference>
<dbReference type="EMBL" id="QJJM01000004">
    <property type="protein sequence ID" value="PXW77571.1"/>
    <property type="molecule type" value="Genomic_DNA"/>
</dbReference>
<gene>
    <name evidence="2" type="ORF">C7451_10465</name>
</gene>
<dbReference type="RefSeq" id="WP_244181657.1">
    <property type="nucleotide sequence ID" value="NZ_QJJM01000004.1"/>
</dbReference>
<dbReference type="Proteomes" id="UP000248014">
    <property type="component" value="Unassembled WGS sequence"/>
</dbReference>
<sequence>MNMPVSPQSLDSQETRARDSLFLLAELTVEDTGGQHKVKVRNLSAGGMMVESDIEVSQGLRIVVDLRNIGPVRGQIAWVRSGRFGVAFDRSINPKLARKPVGAPAETPRYLRTPLTYSASFPR</sequence>
<evidence type="ECO:0000313" key="3">
    <source>
        <dbReference type="Proteomes" id="UP000248014"/>
    </source>
</evidence>
<evidence type="ECO:0000313" key="2">
    <source>
        <dbReference type="EMBL" id="PXW77571.1"/>
    </source>
</evidence>
<feature type="domain" description="PilZ" evidence="1">
    <location>
        <begin position="23"/>
        <end position="94"/>
    </location>
</feature>
<dbReference type="InterPro" id="IPR009875">
    <property type="entry name" value="PilZ_domain"/>
</dbReference>
<keyword evidence="3" id="KW-1185">Reference proteome</keyword>
<dbReference type="GO" id="GO:0035438">
    <property type="term" value="F:cyclic-di-GMP binding"/>
    <property type="evidence" value="ECO:0007669"/>
    <property type="project" value="InterPro"/>
</dbReference>
<organism evidence="2 3">
    <name type="scientific">Blastomonas natatoria</name>
    <dbReference type="NCBI Taxonomy" id="34015"/>
    <lineage>
        <taxon>Bacteria</taxon>
        <taxon>Pseudomonadati</taxon>
        <taxon>Pseudomonadota</taxon>
        <taxon>Alphaproteobacteria</taxon>
        <taxon>Sphingomonadales</taxon>
        <taxon>Sphingomonadaceae</taxon>
        <taxon>Blastomonas</taxon>
    </lineage>
</organism>
<evidence type="ECO:0000259" key="1">
    <source>
        <dbReference type="Pfam" id="PF07238"/>
    </source>
</evidence>
<dbReference type="AlphaFoldDB" id="A0A2V3V9M6"/>
<dbReference type="SUPFAM" id="SSF141371">
    <property type="entry name" value="PilZ domain-like"/>
    <property type="match status" value="1"/>
</dbReference>
<name>A0A2V3V9M6_9SPHN</name>
<protein>
    <submittedName>
        <fullName evidence="2">PilZ domain-containing protein</fullName>
    </submittedName>
</protein>